<organism evidence="2 3">
    <name type="scientific">Serinibacter arcticus</name>
    <dbReference type="NCBI Taxonomy" id="1655435"/>
    <lineage>
        <taxon>Bacteria</taxon>
        <taxon>Bacillati</taxon>
        <taxon>Actinomycetota</taxon>
        <taxon>Actinomycetes</taxon>
        <taxon>Micrococcales</taxon>
        <taxon>Beutenbergiaceae</taxon>
        <taxon>Serinibacter</taxon>
    </lineage>
</organism>
<sequence length="213" mass="23334">MSWLRRLGERESRPAPAERVLTHRESTPAEHELREQLAHDPNDEAAFDALVEIVRERADEGTHLDPLTAAPETPVAQDHAVWALAEELAGQPRAWLPLIVLARLSLEADHESAMRRLHLACERETTGLALTHAVAMLRDADAPAEAIAFGVSHWELASRDPEAGGEVVLAALETGRIEEARRLLDSLEATTPALSARIGDLNRLVEAAEDRTA</sequence>
<gene>
    <name evidence="2" type="ORF">C8046_01105</name>
</gene>
<reference evidence="2 3" key="1">
    <citation type="submission" date="2018-03" db="EMBL/GenBank/DDBJ databases">
        <title>Genome assembly of novel Miniimonas species PCH200.</title>
        <authorList>
            <person name="Thakur V."/>
            <person name="Kumar V."/>
            <person name="Singh D."/>
        </authorList>
    </citation>
    <scope>NUCLEOTIDE SEQUENCE [LARGE SCALE GENOMIC DNA]</scope>
    <source>
        <strain evidence="2 3">PCH200</strain>
    </source>
</reference>
<dbReference type="EMBL" id="PYHR01000002">
    <property type="protein sequence ID" value="PWD49524.1"/>
    <property type="molecule type" value="Genomic_DNA"/>
</dbReference>
<feature type="compositionally biased region" description="Basic and acidic residues" evidence="1">
    <location>
        <begin position="20"/>
        <end position="31"/>
    </location>
</feature>
<name>A0A2U1ZRA7_9MICO</name>
<evidence type="ECO:0000256" key="1">
    <source>
        <dbReference type="SAM" id="MobiDB-lite"/>
    </source>
</evidence>
<keyword evidence="3" id="KW-1185">Reference proteome</keyword>
<dbReference type="Proteomes" id="UP000245166">
    <property type="component" value="Unassembled WGS sequence"/>
</dbReference>
<evidence type="ECO:0000313" key="3">
    <source>
        <dbReference type="Proteomes" id="UP000245166"/>
    </source>
</evidence>
<feature type="region of interest" description="Disordered" evidence="1">
    <location>
        <begin position="1"/>
        <end position="31"/>
    </location>
</feature>
<accession>A0A2U1ZRA7</accession>
<evidence type="ECO:0000313" key="2">
    <source>
        <dbReference type="EMBL" id="PWD49524.1"/>
    </source>
</evidence>
<feature type="compositionally biased region" description="Basic and acidic residues" evidence="1">
    <location>
        <begin position="1"/>
        <end position="13"/>
    </location>
</feature>
<evidence type="ECO:0008006" key="4">
    <source>
        <dbReference type="Google" id="ProtNLM"/>
    </source>
</evidence>
<comment type="caution">
    <text evidence="2">The sequence shown here is derived from an EMBL/GenBank/DDBJ whole genome shotgun (WGS) entry which is preliminary data.</text>
</comment>
<dbReference type="AlphaFoldDB" id="A0A2U1ZRA7"/>
<proteinExistence type="predicted"/>
<protein>
    <recommendedName>
        <fullName evidence="4">TPR-repeat-containing protein</fullName>
    </recommendedName>
</protein>